<comment type="caution">
    <text evidence="1">The sequence shown here is derived from an EMBL/GenBank/DDBJ whole genome shotgun (WGS) entry which is preliminary data.</text>
</comment>
<organism evidence="1 2">
    <name type="scientific">Cannabis sativa</name>
    <name type="common">Hemp</name>
    <name type="synonym">Marijuana</name>
    <dbReference type="NCBI Taxonomy" id="3483"/>
    <lineage>
        <taxon>Eukaryota</taxon>
        <taxon>Viridiplantae</taxon>
        <taxon>Streptophyta</taxon>
        <taxon>Embryophyta</taxon>
        <taxon>Tracheophyta</taxon>
        <taxon>Spermatophyta</taxon>
        <taxon>Magnoliopsida</taxon>
        <taxon>eudicotyledons</taxon>
        <taxon>Gunneridae</taxon>
        <taxon>Pentapetalae</taxon>
        <taxon>rosids</taxon>
        <taxon>fabids</taxon>
        <taxon>Rosales</taxon>
        <taxon>Cannabaceae</taxon>
        <taxon>Cannabis</taxon>
    </lineage>
</organism>
<gene>
    <name evidence="1" type="ORF">G4B88_008114</name>
</gene>
<name>A0A7J6I8U0_CANSA</name>
<reference evidence="1 2" key="1">
    <citation type="journal article" date="2020" name="bioRxiv">
        <title>Sequence and annotation of 42 cannabis genomes reveals extensive copy number variation in cannabinoid synthesis and pathogen resistance genes.</title>
        <authorList>
            <person name="Mckernan K.J."/>
            <person name="Helbert Y."/>
            <person name="Kane L.T."/>
            <person name="Ebling H."/>
            <person name="Zhang L."/>
            <person name="Liu B."/>
            <person name="Eaton Z."/>
            <person name="Mclaughlin S."/>
            <person name="Kingan S."/>
            <person name="Baybayan P."/>
            <person name="Concepcion G."/>
            <person name="Jordan M."/>
            <person name="Riva A."/>
            <person name="Barbazuk W."/>
            <person name="Harkins T."/>
        </authorList>
    </citation>
    <scope>NUCLEOTIDE SEQUENCE [LARGE SCALE GENOMIC DNA]</scope>
    <source>
        <strain evidence="2">cv. Jamaican Lion 4</strain>
        <tissue evidence="1">Leaf</tissue>
    </source>
</reference>
<keyword evidence="2" id="KW-1185">Reference proteome</keyword>
<accession>A0A7J6I8U0</accession>
<dbReference type="EMBL" id="JAATIQ010000004">
    <property type="protein sequence ID" value="KAF4403468.1"/>
    <property type="molecule type" value="Genomic_DNA"/>
</dbReference>
<evidence type="ECO:0000313" key="1">
    <source>
        <dbReference type="EMBL" id="KAF4403468.1"/>
    </source>
</evidence>
<protein>
    <submittedName>
        <fullName evidence="1">Uncharacterized protein</fullName>
    </submittedName>
</protein>
<proteinExistence type="predicted"/>
<dbReference type="Proteomes" id="UP000583929">
    <property type="component" value="Unassembled WGS sequence"/>
</dbReference>
<feature type="non-terminal residue" evidence="1">
    <location>
        <position position="99"/>
    </location>
</feature>
<dbReference type="AlphaFoldDB" id="A0A7J6I8U0"/>
<sequence>GHEDLHCSKKKRKRLGVSKVNNERSFDQLTRISSKTQSLILMFYPEMDPTWFEPSVRRIPRRVWLGFQKSMGVLVGGNHTSSRITNSLQENCSPTTQIL</sequence>
<evidence type="ECO:0000313" key="2">
    <source>
        <dbReference type="Proteomes" id="UP000583929"/>
    </source>
</evidence>